<evidence type="ECO:0000256" key="8">
    <source>
        <dbReference type="ARBA" id="ARBA00025046"/>
    </source>
</evidence>
<dbReference type="STRING" id="333138.LQ50_14020"/>
<organism evidence="14 15">
    <name type="scientific">Halalkalibacter okhensis</name>
    <dbReference type="NCBI Taxonomy" id="333138"/>
    <lineage>
        <taxon>Bacteria</taxon>
        <taxon>Bacillati</taxon>
        <taxon>Bacillota</taxon>
        <taxon>Bacilli</taxon>
        <taxon>Bacillales</taxon>
        <taxon>Bacillaceae</taxon>
        <taxon>Halalkalibacter</taxon>
    </lineage>
</organism>
<evidence type="ECO:0000256" key="5">
    <source>
        <dbReference type="ARBA" id="ARBA00012213"/>
    </source>
</evidence>
<sequence length="229" mass="24685">MENVGFRVLPIVNRPSQDLVNEFRSIVTPHISDNLHRIYGAHASLRPYHKGGKLTGTALTVKTRPGDNLMVHQAIDMAQPGDVIVVDASGDLSNAIVGEIMLRLAKRNQIGGFVINGAIRDTAAFAEDDFPVYACGVNHKGPYKDGPGEINVPISLGGMMIKPGDIIVGDEDGLVAVPLENAEVVLALAKKQQKLEETIMQSIEDGTVDRTWVKQTLQSKGVRIDGNSN</sequence>
<comment type="cofactor">
    <cofactor evidence="13">
        <name>Mg(2+)</name>
        <dbReference type="ChEBI" id="CHEBI:18420"/>
    </cofactor>
</comment>
<gene>
    <name evidence="14" type="ORF">LQ50_14020</name>
</gene>
<protein>
    <recommendedName>
        <fullName evidence="7">Putative 4-hydroxy-4-methyl-2-oxoglutarate aldolase</fullName>
        <ecNumber evidence="6">4.1.1.112</ecNumber>
        <ecNumber evidence="5">4.1.3.17</ecNumber>
    </recommendedName>
    <alternativeName>
        <fullName evidence="11">Oxaloacetate decarboxylase</fullName>
    </alternativeName>
    <alternativeName>
        <fullName evidence="9">Regulator of ribonuclease activity homolog</fullName>
    </alternativeName>
    <alternativeName>
        <fullName evidence="10">RraA-like protein</fullName>
    </alternativeName>
</protein>
<comment type="similarity">
    <text evidence="3">Belongs to the class II aldolase/RraA-like family.</text>
</comment>
<evidence type="ECO:0000256" key="7">
    <source>
        <dbReference type="ARBA" id="ARBA00016549"/>
    </source>
</evidence>
<dbReference type="NCBIfam" id="NF004850">
    <property type="entry name" value="PRK06201.1"/>
    <property type="match status" value="1"/>
</dbReference>
<evidence type="ECO:0000313" key="14">
    <source>
        <dbReference type="EMBL" id="KHF39562.1"/>
    </source>
</evidence>
<comment type="catalytic activity">
    <reaction evidence="1">
        <text>4-hydroxy-4-methyl-2-oxoglutarate = 2 pyruvate</text>
        <dbReference type="Rhea" id="RHEA:22748"/>
        <dbReference type="ChEBI" id="CHEBI:15361"/>
        <dbReference type="ChEBI" id="CHEBI:58276"/>
        <dbReference type="EC" id="4.1.3.17"/>
    </reaction>
</comment>
<evidence type="ECO:0000313" key="15">
    <source>
        <dbReference type="Proteomes" id="UP000030832"/>
    </source>
</evidence>
<proteinExistence type="inferred from homology"/>
<evidence type="ECO:0000256" key="12">
    <source>
        <dbReference type="ARBA" id="ARBA00047973"/>
    </source>
</evidence>
<dbReference type="InterPro" id="IPR005493">
    <property type="entry name" value="RraA/RraA-like"/>
</dbReference>
<dbReference type="SUPFAM" id="SSF89562">
    <property type="entry name" value="RraA-like"/>
    <property type="match status" value="1"/>
</dbReference>
<evidence type="ECO:0000256" key="9">
    <source>
        <dbReference type="ARBA" id="ARBA00029596"/>
    </source>
</evidence>
<evidence type="ECO:0000256" key="4">
    <source>
        <dbReference type="ARBA" id="ARBA00011233"/>
    </source>
</evidence>
<dbReference type="PANTHER" id="PTHR33254">
    <property type="entry name" value="4-HYDROXY-4-METHYL-2-OXOGLUTARATE ALDOLASE 3-RELATED"/>
    <property type="match status" value="1"/>
</dbReference>
<dbReference type="RefSeq" id="WP_034630058.1">
    <property type="nucleotide sequence ID" value="NZ_JRJU01000017.1"/>
</dbReference>
<evidence type="ECO:0000256" key="10">
    <source>
        <dbReference type="ARBA" id="ARBA00030169"/>
    </source>
</evidence>
<comment type="cofactor">
    <cofactor evidence="2">
        <name>a divalent metal cation</name>
        <dbReference type="ChEBI" id="CHEBI:60240"/>
    </cofactor>
</comment>
<dbReference type="Pfam" id="PF03737">
    <property type="entry name" value="RraA-like"/>
    <property type="match status" value="1"/>
</dbReference>
<keyword evidence="13" id="KW-0460">Magnesium</keyword>
<evidence type="ECO:0000256" key="6">
    <source>
        <dbReference type="ARBA" id="ARBA00012947"/>
    </source>
</evidence>
<comment type="function">
    <text evidence="8">Catalyzes the aldol cleavage of 4-hydroxy-4-methyl-2-oxoglutarate (HMG) into 2 molecules of pyruvate. Also contains a secondary oxaloacetate (OAA) decarboxylase activity due to the common pyruvate enolate transition state formed following C-C bond cleavage in the retro-aldol and decarboxylation reactions.</text>
</comment>
<dbReference type="OrthoDB" id="9784786at2"/>
<accession>A0A0B0IFA2</accession>
<dbReference type="EC" id="4.1.3.17" evidence="5"/>
<dbReference type="GO" id="GO:0047443">
    <property type="term" value="F:4-hydroxy-4-methyl-2-oxoglutarate aldolase activity"/>
    <property type="evidence" value="ECO:0007669"/>
    <property type="project" value="UniProtKB-EC"/>
</dbReference>
<evidence type="ECO:0000256" key="2">
    <source>
        <dbReference type="ARBA" id="ARBA00001968"/>
    </source>
</evidence>
<evidence type="ECO:0000256" key="3">
    <source>
        <dbReference type="ARBA" id="ARBA00008621"/>
    </source>
</evidence>
<keyword evidence="13" id="KW-0479">Metal-binding</keyword>
<dbReference type="InterPro" id="IPR036704">
    <property type="entry name" value="RraA/RraA-like_sf"/>
</dbReference>
<dbReference type="AlphaFoldDB" id="A0A0B0IFA2"/>
<dbReference type="GO" id="GO:0046872">
    <property type="term" value="F:metal ion binding"/>
    <property type="evidence" value="ECO:0007669"/>
    <property type="project" value="UniProtKB-KW"/>
</dbReference>
<comment type="catalytic activity">
    <reaction evidence="12">
        <text>oxaloacetate + H(+) = pyruvate + CO2</text>
        <dbReference type="Rhea" id="RHEA:15641"/>
        <dbReference type="ChEBI" id="CHEBI:15361"/>
        <dbReference type="ChEBI" id="CHEBI:15378"/>
        <dbReference type="ChEBI" id="CHEBI:16452"/>
        <dbReference type="ChEBI" id="CHEBI:16526"/>
        <dbReference type="EC" id="4.1.1.112"/>
    </reaction>
</comment>
<feature type="binding site" evidence="13">
    <location>
        <position position="120"/>
    </location>
    <ligand>
        <name>substrate</name>
    </ligand>
</feature>
<dbReference type="Proteomes" id="UP000030832">
    <property type="component" value="Unassembled WGS sequence"/>
</dbReference>
<name>A0A0B0IFA2_9BACI</name>
<dbReference type="eggNOG" id="COG0684">
    <property type="taxonomic scope" value="Bacteria"/>
</dbReference>
<evidence type="ECO:0000256" key="1">
    <source>
        <dbReference type="ARBA" id="ARBA00001342"/>
    </source>
</evidence>
<reference evidence="14 15" key="1">
    <citation type="submission" date="2014-09" db="EMBL/GenBank/DDBJ databases">
        <title>Genome sequencing and annotation of Bacillus Okhensis strain Kh10-101T.</title>
        <authorList>
            <person name="Prakash J.S."/>
        </authorList>
    </citation>
    <scope>NUCLEOTIDE SEQUENCE [LARGE SCALE GENOMIC DNA]</scope>
    <source>
        <strain evidence="15">Kh10-101T</strain>
    </source>
</reference>
<evidence type="ECO:0000256" key="13">
    <source>
        <dbReference type="PIRSR" id="PIRSR605493-1"/>
    </source>
</evidence>
<dbReference type="CDD" id="cd16841">
    <property type="entry name" value="RraA_family"/>
    <property type="match status" value="1"/>
</dbReference>
<dbReference type="PANTHER" id="PTHR33254:SF4">
    <property type="entry name" value="4-HYDROXY-4-METHYL-2-OXOGLUTARATE ALDOLASE 3-RELATED"/>
    <property type="match status" value="1"/>
</dbReference>
<dbReference type="EMBL" id="JRJU01000017">
    <property type="protein sequence ID" value="KHF39562.1"/>
    <property type="molecule type" value="Genomic_DNA"/>
</dbReference>
<comment type="caution">
    <text evidence="14">The sequence shown here is derived from an EMBL/GenBank/DDBJ whole genome shotgun (WGS) entry which is preliminary data.</text>
</comment>
<evidence type="ECO:0000256" key="11">
    <source>
        <dbReference type="ARBA" id="ARBA00032305"/>
    </source>
</evidence>
<feature type="binding site" evidence="13">
    <location>
        <begin position="98"/>
        <end position="101"/>
    </location>
    <ligand>
        <name>substrate</name>
    </ligand>
</feature>
<feature type="binding site" evidence="13">
    <location>
        <position position="121"/>
    </location>
    <ligand>
        <name>Mg(2+)</name>
        <dbReference type="ChEBI" id="CHEBI:18420"/>
    </ligand>
</feature>
<dbReference type="EC" id="4.1.1.112" evidence="6"/>
<dbReference type="Gene3D" id="3.50.30.40">
    <property type="entry name" value="Ribonuclease E inhibitor RraA/RraA-like"/>
    <property type="match status" value="1"/>
</dbReference>
<dbReference type="GO" id="GO:0008948">
    <property type="term" value="F:oxaloacetate decarboxylase activity"/>
    <property type="evidence" value="ECO:0007669"/>
    <property type="project" value="UniProtKB-EC"/>
</dbReference>
<comment type="subunit">
    <text evidence="4">Homotrimer.</text>
</comment>
<keyword evidence="15" id="KW-1185">Reference proteome</keyword>